<dbReference type="InterPro" id="IPR013106">
    <property type="entry name" value="Ig_V-set"/>
</dbReference>
<dbReference type="InterPro" id="IPR036179">
    <property type="entry name" value="Ig-like_dom_sf"/>
</dbReference>
<evidence type="ECO:0000259" key="11">
    <source>
        <dbReference type="PROSITE" id="PS50835"/>
    </source>
</evidence>
<dbReference type="AlphaFoldDB" id="A0AAQ4Q420"/>
<dbReference type="GeneTree" id="ENSGT00940000177620"/>
<organism evidence="12 13">
    <name type="scientific">Gasterosteus aculeatus aculeatus</name>
    <name type="common">three-spined stickleback</name>
    <dbReference type="NCBI Taxonomy" id="481459"/>
    <lineage>
        <taxon>Eukaryota</taxon>
        <taxon>Metazoa</taxon>
        <taxon>Chordata</taxon>
        <taxon>Craniata</taxon>
        <taxon>Vertebrata</taxon>
        <taxon>Euteleostomi</taxon>
        <taxon>Actinopterygii</taxon>
        <taxon>Neopterygii</taxon>
        <taxon>Teleostei</taxon>
        <taxon>Neoteleostei</taxon>
        <taxon>Acanthomorphata</taxon>
        <taxon>Eupercaria</taxon>
        <taxon>Perciformes</taxon>
        <taxon>Cottioidei</taxon>
        <taxon>Gasterosteales</taxon>
        <taxon>Gasterosteidae</taxon>
        <taxon>Gasterosteus</taxon>
    </lineage>
</organism>
<keyword evidence="6" id="KW-1015">Disulfide bond</keyword>
<dbReference type="GO" id="GO:0009617">
    <property type="term" value="P:response to bacterium"/>
    <property type="evidence" value="ECO:0007669"/>
    <property type="project" value="TreeGrafter"/>
</dbReference>
<dbReference type="Pfam" id="PF07686">
    <property type="entry name" value="V-set"/>
    <property type="match status" value="1"/>
</dbReference>
<dbReference type="GeneID" id="120823131"/>
<keyword evidence="7" id="KW-0325">Glycoprotein</keyword>
<reference evidence="12" key="2">
    <citation type="submission" date="2025-08" db="UniProtKB">
        <authorList>
            <consortium name="Ensembl"/>
        </authorList>
    </citation>
    <scope>IDENTIFICATION</scope>
</reference>
<keyword evidence="3 10" id="KW-0732">Signal</keyword>
<evidence type="ECO:0000313" key="12">
    <source>
        <dbReference type="Ensembl" id="ENSGACP00000045939.1"/>
    </source>
</evidence>
<dbReference type="PANTHER" id="PTHR19433:SF111">
    <property type="entry name" value="T CELL RECEPTOR ALPHA VARIABLE 4"/>
    <property type="match status" value="1"/>
</dbReference>
<dbReference type="PANTHER" id="PTHR19433">
    <property type="entry name" value="T-CELL RECEPTOR ALPHA CHAIN V REGION-RELATED"/>
    <property type="match status" value="1"/>
</dbReference>
<keyword evidence="5 9" id="KW-0472">Membrane</keyword>
<sequence>MERVNLVTALLLGSLSWMSVSVSEAQKVVQPGEEVTLTCINITTNPSQTEWFRVTSQNKPSCIASMYGSEGKVSPCVGFQDGFEMSSNSVIVVLKINQVDLSHSGLYFCGFYIDKHTILSNETLLIVQDNNQSGDGAGSNSEKGTDGMTNLTSVILAGLTLFFIIVVIVLAVKNRKLQTAANEEPGPERNKDLRSDEPNYAALKFQMKQKGGRRPPCERELETHVVYSAPR</sequence>
<dbReference type="PROSITE" id="PS50835">
    <property type="entry name" value="IG_LIKE"/>
    <property type="match status" value="1"/>
</dbReference>
<feature type="region of interest" description="Disordered" evidence="8">
    <location>
        <begin position="205"/>
        <end position="231"/>
    </location>
</feature>
<evidence type="ECO:0000256" key="1">
    <source>
        <dbReference type="ARBA" id="ARBA00004236"/>
    </source>
</evidence>
<evidence type="ECO:0000256" key="7">
    <source>
        <dbReference type="ARBA" id="ARBA00023180"/>
    </source>
</evidence>
<reference evidence="12 13" key="1">
    <citation type="journal article" date="2021" name="G3 (Bethesda)">
        <title>Improved contiguity of the threespine stickleback genome using long-read sequencing.</title>
        <authorList>
            <person name="Nath S."/>
            <person name="Shaw D.E."/>
            <person name="White M.A."/>
        </authorList>
    </citation>
    <scope>NUCLEOTIDE SEQUENCE [LARGE SCALE GENOMIC DNA]</scope>
    <source>
        <strain evidence="12 13">Lake Benthic</strain>
    </source>
</reference>
<proteinExistence type="predicted"/>
<keyword evidence="9" id="KW-1133">Transmembrane helix</keyword>
<accession>A0AAQ4Q420</accession>
<dbReference type="GO" id="GO:0002376">
    <property type="term" value="P:immune system process"/>
    <property type="evidence" value="ECO:0007669"/>
    <property type="project" value="UniProtKB-KW"/>
</dbReference>
<feature type="chain" id="PRO_5043009832" description="Ig-like domain-containing protein" evidence="10">
    <location>
        <begin position="26"/>
        <end position="231"/>
    </location>
</feature>
<dbReference type="Ensembl" id="ENSGACT00000079638.1">
    <property type="protein sequence ID" value="ENSGACP00000045939.1"/>
    <property type="gene ID" value="ENSGACG00000035538.1"/>
</dbReference>
<keyword evidence="4" id="KW-0391">Immunity</keyword>
<reference evidence="12" key="3">
    <citation type="submission" date="2025-09" db="UniProtKB">
        <authorList>
            <consortium name="Ensembl"/>
        </authorList>
    </citation>
    <scope>IDENTIFICATION</scope>
</reference>
<keyword evidence="2" id="KW-1003">Cell membrane</keyword>
<feature type="transmembrane region" description="Helical" evidence="9">
    <location>
        <begin position="151"/>
        <end position="172"/>
    </location>
</feature>
<evidence type="ECO:0000313" key="13">
    <source>
        <dbReference type="Proteomes" id="UP000007635"/>
    </source>
</evidence>
<evidence type="ECO:0000256" key="6">
    <source>
        <dbReference type="ARBA" id="ARBA00023157"/>
    </source>
</evidence>
<dbReference type="InterPro" id="IPR003599">
    <property type="entry name" value="Ig_sub"/>
</dbReference>
<dbReference type="Gene3D" id="2.60.40.10">
    <property type="entry name" value="Immunoglobulins"/>
    <property type="match status" value="1"/>
</dbReference>
<dbReference type="Proteomes" id="UP000007635">
    <property type="component" value="Chromosome VII"/>
</dbReference>
<evidence type="ECO:0000256" key="3">
    <source>
        <dbReference type="ARBA" id="ARBA00022729"/>
    </source>
</evidence>
<dbReference type="SUPFAM" id="SSF48726">
    <property type="entry name" value="Immunoglobulin"/>
    <property type="match status" value="1"/>
</dbReference>
<evidence type="ECO:0000256" key="9">
    <source>
        <dbReference type="SAM" id="Phobius"/>
    </source>
</evidence>
<feature type="signal peptide" evidence="10">
    <location>
        <begin position="1"/>
        <end position="25"/>
    </location>
</feature>
<evidence type="ECO:0000256" key="4">
    <source>
        <dbReference type="ARBA" id="ARBA00022859"/>
    </source>
</evidence>
<comment type="subcellular location">
    <subcellularLocation>
        <location evidence="1">Cell membrane</location>
    </subcellularLocation>
</comment>
<dbReference type="GO" id="GO:0005886">
    <property type="term" value="C:plasma membrane"/>
    <property type="evidence" value="ECO:0007669"/>
    <property type="project" value="UniProtKB-SubCell"/>
</dbReference>
<dbReference type="InterPro" id="IPR052051">
    <property type="entry name" value="TCR_complex_component"/>
</dbReference>
<feature type="domain" description="Ig-like" evidence="11">
    <location>
        <begin position="18"/>
        <end position="109"/>
    </location>
</feature>
<evidence type="ECO:0000256" key="5">
    <source>
        <dbReference type="ARBA" id="ARBA00023136"/>
    </source>
</evidence>
<dbReference type="InterPro" id="IPR007110">
    <property type="entry name" value="Ig-like_dom"/>
</dbReference>
<evidence type="ECO:0000256" key="8">
    <source>
        <dbReference type="SAM" id="MobiDB-lite"/>
    </source>
</evidence>
<name>A0AAQ4Q420_GASAC</name>
<dbReference type="KEGG" id="gat:120823131"/>
<dbReference type="InterPro" id="IPR013783">
    <property type="entry name" value="Ig-like_fold"/>
</dbReference>
<dbReference type="RefSeq" id="XP_040039162.1">
    <property type="nucleotide sequence ID" value="XM_040183228.1"/>
</dbReference>
<protein>
    <recommendedName>
        <fullName evidence="11">Ig-like domain-containing protein</fullName>
    </recommendedName>
</protein>
<evidence type="ECO:0000256" key="2">
    <source>
        <dbReference type="ARBA" id="ARBA00022475"/>
    </source>
</evidence>
<keyword evidence="9" id="KW-0812">Transmembrane</keyword>
<evidence type="ECO:0000256" key="10">
    <source>
        <dbReference type="SAM" id="SignalP"/>
    </source>
</evidence>
<dbReference type="SMART" id="SM00409">
    <property type="entry name" value="IG"/>
    <property type="match status" value="1"/>
</dbReference>
<keyword evidence="13" id="KW-1185">Reference proteome</keyword>